<feature type="region of interest" description="Disordered" evidence="9">
    <location>
        <begin position="211"/>
        <end position="267"/>
    </location>
</feature>
<dbReference type="InterPro" id="IPR036236">
    <property type="entry name" value="Znf_C2H2_sf"/>
</dbReference>
<dbReference type="Proteomes" id="UP000261420">
    <property type="component" value="Unplaced"/>
</dbReference>
<dbReference type="OMA" id="MFLVEVY"/>
<feature type="compositionally biased region" description="Acidic residues" evidence="9">
    <location>
        <begin position="157"/>
        <end position="171"/>
    </location>
</feature>
<evidence type="ECO:0000256" key="6">
    <source>
        <dbReference type="ARBA" id="ARBA00023125"/>
    </source>
</evidence>
<reference evidence="11" key="1">
    <citation type="submission" date="2025-08" db="UniProtKB">
        <authorList>
            <consortium name="Ensembl"/>
        </authorList>
    </citation>
    <scope>IDENTIFICATION</scope>
</reference>
<dbReference type="KEGG" id="sdu:111237333"/>
<dbReference type="GeneTree" id="ENSGT00910000144592"/>
<evidence type="ECO:0000256" key="7">
    <source>
        <dbReference type="ARBA" id="ARBA00023242"/>
    </source>
</evidence>
<feature type="region of interest" description="Disordered" evidence="9">
    <location>
        <begin position="317"/>
        <end position="420"/>
    </location>
</feature>
<dbReference type="Gene3D" id="3.30.160.60">
    <property type="entry name" value="Classic Zinc Finger"/>
    <property type="match status" value="4"/>
</dbReference>
<evidence type="ECO:0000313" key="11">
    <source>
        <dbReference type="Ensembl" id="ENSSDUP00000009663.1"/>
    </source>
</evidence>
<dbReference type="PROSITE" id="PS00028">
    <property type="entry name" value="ZINC_FINGER_C2H2_1"/>
    <property type="match status" value="1"/>
</dbReference>
<keyword evidence="2" id="KW-0479">Metal-binding</keyword>
<organism evidence="11 12">
    <name type="scientific">Seriola dumerili</name>
    <name type="common">Greater amberjack</name>
    <name type="synonym">Caranx dumerili</name>
    <dbReference type="NCBI Taxonomy" id="41447"/>
    <lineage>
        <taxon>Eukaryota</taxon>
        <taxon>Metazoa</taxon>
        <taxon>Chordata</taxon>
        <taxon>Craniata</taxon>
        <taxon>Vertebrata</taxon>
        <taxon>Euteleostomi</taxon>
        <taxon>Actinopterygii</taxon>
        <taxon>Neopterygii</taxon>
        <taxon>Teleostei</taxon>
        <taxon>Neoteleostei</taxon>
        <taxon>Acanthomorphata</taxon>
        <taxon>Carangaria</taxon>
        <taxon>Carangiformes</taxon>
        <taxon>Carangidae</taxon>
        <taxon>Seriola</taxon>
    </lineage>
</organism>
<dbReference type="InterPro" id="IPR013087">
    <property type="entry name" value="Znf_C2H2_type"/>
</dbReference>
<reference evidence="11" key="2">
    <citation type="submission" date="2025-09" db="UniProtKB">
        <authorList>
            <consortium name="Ensembl"/>
        </authorList>
    </citation>
    <scope>IDENTIFICATION</scope>
</reference>
<feature type="compositionally biased region" description="Polar residues" evidence="9">
    <location>
        <begin position="246"/>
        <end position="263"/>
    </location>
</feature>
<protein>
    <submittedName>
        <fullName evidence="11">Si:dkey-154p10.3</fullName>
    </submittedName>
</protein>
<dbReference type="SUPFAM" id="SSF57667">
    <property type="entry name" value="beta-beta-alpha zinc fingers"/>
    <property type="match status" value="3"/>
</dbReference>
<evidence type="ECO:0000256" key="5">
    <source>
        <dbReference type="ARBA" id="ARBA00022833"/>
    </source>
</evidence>
<sequence length="572" mass="64172">MSSVKQRYCDISPVTLQVVGGAVSSSLYCGEVQGLSGEAGGLVESFLVELYRCKLCQFTCGLKTSISSHLLLRHRPAALTYLEEVDEGAGAEGGEEVGLQRGVSPYRLDLNGESKQSDEDEEFLLYNMLDNMSPPTCDISSEGGLQVAHTCEVSTLFEEEEEEEEEEEDDSSIFPLKGSPVDLSCSIDPPATQEEMAQSAHLMTLGLCRISAARPPPPPPPALPPHSSSCPAQHPPPPEDSPRLPQATSLKQSGTDGRQTRTPPSGRRRLPCFLCPVTLPSCRLLDVHVRSHRAGGGFSCIRCSWTADSWEELEPHWKSHCKRRRRRRRRREEEEKKKKAVASRNVHQQTHQHGSCSDTWRGLPIAQAGGKEAEHTDSQTSRPQTGSLQSVTGKKKKKEKKYTRRKKEEEEAEKEAEQKSSEMRAQTGFCCSLCHRKFSSKLTLRRHLGVHGGDKPFTCPHCSYSSRLKASLLQHLRTHTGEKPYRCAECPYASIDRSSLLRHCRTHSQEKPYRCQHCDYSSIQKKSLDLHARRHHTGEAFPCRHCEYSSPDRQLLLRHVRRHHVPSQHAVL</sequence>
<dbReference type="FunFam" id="3.30.160.60:FF:000446">
    <property type="entry name" value="Zinc finger protein"/>
    <property type="match status" value="1"/>
</dbReference>
<keyword evidence="4 8" id="KW-0863">Zinc-finger</keyword>
<keyword evidence="12" id="KW-1185">Reference proteome</keyword>
<feature type="compositionally biased region" description="Polar residues" evidence="9">
    <location>
        <begin position="378"/>
        <end position="392"/>
    </location>
</feature>
<feature type="region of interest" description="Disordered" evidence="9">
    <location>
        <begin position="155"/>
        <end position="188"/>
    </location>
</feature>
<evidence type="ECO:0000256" key="1">
    <source>
        <dbReference type="ARBA" id="ARBA00004123"/>
    </source>
</evidence>
<dbReference type="PANTHER" id="PTHR24392">
    <property type="entry name" value="ZINC FINGER PROTEIN"/>
    <property type="match status" value="1"/>
</dbReference>
<evidence type="ECO:0000256" key="9">
    <source>
        <dbReference type="SAM" id="MobiDB-lite"/>
    </source>
</evidence>
<dbReference type="GeneID" id="111237333"/>
<dbReference type="RefSeq" id="XP_022622112.1">
    <property type="nucleotide sequence ID" value="XM_022766391.1"/>
</dbReference>
<feature type="compositionally biased region" description="Polar residues" evidence="9">
    <location>
        <begin position="345"/>
        <end position="358"/>
    </location>
</feature>
<dbReference type="AlphaFoldDB" id="A0A3B4TUI3"/>
<feature type="domain" description="C2H2-type" evidence="10">
    <location>
        <begin position="429"/>
        <end position="456"/>
    </location>
</feature>
<dbReference type="FunFam" id="3.30.160.60:FF:000834">
    <property type="entry name" value="Uncharacterized protein"/>
    <property type="match status" value="1"/>
</dbReference>
<evidence type="ECO:0000313" key="12">
    <source>
        <dbReference type="Proteomes" id="UP000261420"/>
    </source>
</evidence>
<evidence type="ECO:0000256" key="4">
    <source>
        <dbReference type="ARBA" id="ARBA00022771"/>
    </source>
</evidence>
<dbReference type="Ensembl" id="ENSSDUT00000009851.1">
    <property type="protein sequence ID" value="ENSSDUP00000009663.1"/>
    <property type="gene ID" value="ENSSDUG00000007106.1"/>
</dbReference>
<dbReference type="GO" id="GO:0005634">
    <property type="term" value="C:nucleus"/>
    <property type="evidence" value="ECO:0007669"/>
    <property type="project" value="UniProtKB-SubCell"/>
</dbReference>
<evidence type="ECO:0000259" key="10">
    <source>
        <dbReference type="PROSITE" id="PS50157"/>
    </source>
</evidence>
<accession>A0A3B4TUI3</accession>
<dbReference type="RefSeq" id="XP_022622110.1">
    <property type="nucleotide sequence ID" value="XM_022766389.1"/>
</dbReference>
<name>A0A3B4TUI3_SERDU</name>
<feature type="compositionally biased region" description="Basic residues" evidence="9">
    <location>
        <begin position="318"/>
        <end position="330"/>
    </location>
</feature>
<keyword evidence="6" id="KW-0238">DNA-binding</keyword>
<feature type="domain" description="C2H2-type" evidence="10">
    <location>
        <begin position="485"/>
        <end position="512"/>
    </location>
</feature>
<comment type="subcellular location">
    <subcellularLocation>
        <location evidence="1">Nucleus</location>
    </subcellularLocation>
</comment>
<dbReference type="GO" id="GO:0008270">
    <property type="term" value="F:zinc ion binding"/>
    <property type="evidence" value="ECO:0007669"/>
    <property type="project" value="UniProtKB-KW"/>
</dbReference>
<evidence type="ECO:0000256" key="3">
    <source>
        <dbReference type="ARBA" id="ARBA00022737"/>
    </source>
</evidence>
<dbReference type="PROSITE" id="PS50157">
    <property type="entry name" value="ZINC_FINGER_C2H2_2"/>
    <property type="match status" value="4"/>
</dbReference>
<feature type="compositionally biased region" description="Pro residues" evidence="9">
    <location>
        <begin position="214"/>
        <end position="224"/>
    </location>
</feature>
<keyword evidence="3" id="KW-0677">Repeat</keyword>
<feature type="domain" description="C2H2-type" evidence="10">
    <location>
        <begin position="513"/>
        <end position="541"/>
    </location>
</feature>
<evidence type="ECO:0000256" key="2">
    <source>
        <dbReference type="ARBA" id="ARBA00022723"/>
    </source>
</evidence>
<feature type="domain" description="C2H2-type" evidence="10">
    <location>
        <begin position="457"/>
        <end position="484"/>
    </location>
</feature>
<feature type="compositionally biased region" description="Basic residues" evidence="9">
    <location>
        <begin position="393"/>
        <end position="405"/>
    </location>
</feature>
<keyword evidence="7" id="KW-0539">Nucleus</keyword>
<proteinExistence type="predicted"/>
<dbReference type="RefSeq" id="XP_022622111.1">
    <property type="nucleotide sequence ID" value="XM_022766390.1"/>
</dbReference>
<keyword evidence="5" id="KW-0862">Zinc</keyword>
<evidence type="ECO:0000256" key="8">
    <source>
        <dbReference type="PROSITE-ProRule" id="PRU00042"/>
    </source>
</evidence>
<dbReference type="GO" id="GO:0003677">
    <property type="term" value="F:DNA binding"/>
    <property type="evidence" value="ECO:0007669"/>
    <property type="project" value="UniProtKB-KW"/>
</dbReference>
<dbReference type="SMART" id="SM00355">
    <property type="entry name" value="ZnF_C2H2"/>
    <property type="match status" value="8"/>
</dbReference>
<dbReference type="PANTHER" id="PTHR24392:SF56">
    <property type="entry name" value="ZINC FINGER PROTEIN 510"/>
    <property type="match status" value="1"/>
</dbReference>
<dbReference type="FunFam" id="3.30.160.60:FF:000702">
    <property type="entry name" value="Transcription factor E4F1 isoform 1"/>
    <property type="match status" value="1"/>
</dbReference>